<evidence type="ECO:0000256" key="4">
    <source>
        <dbReference type="ARBA" id="ARBA00022485"/>
    </source>
</evidence>
<dbReference type="RefSeq" id="WP_072063982.1">
    <property type="nucleotide sequence ID" value="NZ_CAXOKJ010000001.1"/>
</dbReference>
<evidence type="ECO:0000256" key="2">
    <source>
        <dbReference type="ARBA" id="ARBA00003584"/>
    </source>
</evidence>
<reference evidence="13" key="1">
    <citation type="submission" date="2015-06" db="EMBL/GenBank/DDBJ databases">
        <authorList>
            <person name="Urmite Genomes"/>
        </authorList>
    </citation>
    <scope>NUCLEOTIDE SEQUENCE [LARGE SCALE GENOMIC DNA]</scope>
    <source>
        <strain evidence="13">CSUR P1867</strain>
    </source>
</reference>
<dbReference type="PROSITE" id="PS51379">
    <property type="entry name" value="4FE4S_FER_2"/>
    <property type="match status" value="2"/>
</dbReference>
<reference evidence="12 14" key="3">
    <citation type="submission" date="2020-12" db="EMBL/GenBank/DDBJ databases">
        <title>Enhanced detection system for hospital associated transmission using whole genome sequencing surveillance.</title>
        <authorList>
            <person name="Harrison L.H."/>
            <person name="Van Tyne D."/>
            <person name="Marsh J.W."/>
            <person name="Griffith M.P."/>
            <person name="Snyder D.J."/>
            <person name="Cooper V.S."/>
            <person name="Mustapha M."/>
        </authorList>
    </citation>
    <scope>NUCLEOTIDE SEQUENCE [LARGE SCALE GENOMIC DNA]</scope>
    <source>
        <strain evidence="12 14">PR00195</strain>
    </source>
</reference>
<keyword evidence="14" id="KW-1185">Reference proteome</keyword>
<dbReference type="NCBIfam" id="TIGR02951">
    <property type="entry name" value="DMSO_dmsB"/>
    <property type="match status" value="1"/>
</dbReference>
<feature type="domain" description="4Fe-4S ferredoxin-type" evidence="10">
    <location>
        <begin position="15"/>
        <end position="45"/>
    </location>
</feature>
<reference evidence="11" key="2">
    <citation type="submission" date="2015-06" db="EMBL/GenBank/DDBJ databases">
        <authorList>
            <person name="Urmite Genomes Urmite Genomes"/>
        </authorList>
    </citation>
    <scope>NUCLEOTIDE SEQUENCE [LARGE SCALE GENOMIC DNA]</scope>
    <source>
        <strain evidence="11">CSUR P1867</strain>
    </source>
</reference>
<keyword evidence="6" id="KW-0677">Repeat</keyword>
<dbReference type="InterPro" id="IPR017896">
    <property type="entry name" value="4Fe4S_Fe-S-bd"/>
</dbReference>
<dbReference type="InterPro" id="IPR014297">
    <property type="entry name" value="DMSO_DmsB"/>
</dbReference>
<dbReference type="PANTHER" id="PTHR43177:SF5">
    <property type="entry name" value="ANAEROBIC DIMETHYL SULFOXIDE REDUCTASE CHAIN B-RELATED"/>
    <property type="match status" value="1"/>
</dbReference>
<evidence type="ECO:0000313" key="14">
    <source>
        <dbReference type="Proteomes" id="UP000619976"/>
    </source>
</evidence>
<evidence type="ECO:0000313" key="12">
    <source>
        <dbReference type="EMBL" id="MBJ2116542.1"/>
    </source>
</evidence>
<feature type="domain" description="4Fe-4S ferredoxin-type" evidence="10">
    <location>
        <begin position="102"/>
        <end position="131"/>
    </location>
</feature>
<accession>A0A379ELN5</accession>
<dbReference type="AlphaFoldDB" id="A0A0G4Q9W6"/>
<proteinExistence type="predicted"/>
<dbReference type="InterPro" id="IPR050954">
    <property type="entry name" value="ET_IronSulfur_Cluster-Binding"/>
</dbReference>
<dbReference type="Proteomes" id="UP000183920">
    <property type="component" value="Unassembled WGS sequence"/>
</dbReference>
<evidence type="ECO:0000256" key="7">
    <source>
        <dbReference type="ARBA" id="ARBA00022982"/>
    </source>
</evidence>
<evidence type="ECO:0000313" key="13">
    <source>
        <dbReference type="Proteomes" id="UP000183920"/>
    </source>
</evidence>
<dbReference type="SUPFAM" id="SSF54862">
    <property type="entry name" value="4Fe-4S ferredoxins"/>
    <property type="match status" value="1"/>
</dbReference>
<keyword evidence="4" id="KW-0004">4Fe-4S</keyword>
<comment type="function">
    <text evidence="2">Electron transfer subunit of the terminal reductase during anaerobic growth on various sulfoxide and N-oxide compounds.</text>
</comment>
<evidence type="ECO:0000256" key="6">
    <source>
        <dbReference type="ARBA" id="ARBA00022737"/>
    </source>
</evidence>
<keyword evidence="8" id="KW-0408">Iron</keyword>
<evidence type="ECO:0000256" key="9">
    <source>
        <dbReference type="ARBA" id="ARBA00023014"/>
    </source>
</evidence>
<keyword evidence="3" id="KW-0813">Transport</keyword>
<evidence type="ECO:0000256" key="1">
    <source>
        <dbReference type="ARBA" id="ARBA00001966"/>
    </source>
</evidence>
<evidence type="ECO:0000259" key="10">
    <source>
        <dbReference type="PROSITE" id="PS51379"/>
    </source>
</evidence>
<keyword evidence="9" id="KW-0411">Iron-sulfur</keyword>
<protein>
    <submittedName>
        <fullName evidence="11">Anaerobic dimethyl sulfoxide reductase chain B</fullName>
    </submittedName>
    <submittedName>
        <fullName evidence="12">Dimethylsulfoxide reductase subunit B</fullName>
    </submittedName>
</protein>
<dbReference type="EMBL" id="JAEKCB010000001">
    <property type="protein sequence ID" value="MBJ2116542.1"/>
    <property type="molecule type" value="Genomic_DNA"/>
</dbReference>
<evidence type="ECO:0000256" key="5">
    <source>
        <dbReference type="ARBA" id="ARBA00022723"/>
    </source>
</evidence>
<dbReference type="GO" id="GO:0051539">
    <property type="term" value="F:4 iron, 4 sulfur cluster binding"/>
    <property type="evidence" value="ECO:0007669"/>
    <property type="project" value="UniProtKB-KW"/>
</dbReference>
<dbReference type="Proteomes" id="UP000619976">
    <property type="component" value="Unassembled WGS sequence"/>
</dbReference>
<evidence type="ECO:0000313" key="11">
    <source>
        <dbReference type="EMBL" id="CRL62658.1"/>
    </source>
</evidence>
<accession>A0A0G4Q9W6</accession>
<dbReference type="GO" id="GO:0046872">
    <property type="term" value="F:metal ion binding"/>
    <property type="evidence" value="ECO:0007669"/>
    <property type="project" value="UniProtKB-KW"/>
</dbReference>
<sequence length="209" mass="22684">MSDFKEYAPVSDEQLGFFIDSSRCSGCKACQVACKDKNNLEVGRRFRRIYEVKGGGFAPTGQGGLVNNVFAYTLTISCNHCESPVCVKNCPTTAMHKREGDGIVRVDTSKCVGCGYCAWSCPYGAPQMNEETGQMSKCDFCIDLLSEGKNPICVDTCPLNAIKFGKIKDLRAKYGHLSQVQGLPDFTMTNPNLVIKPHTGATKKGGVQA</sequence>
<comment type="cofactor">
    <cofactor evidence="1">
        <name>[4Fe-4S] cluster</name>
        <dbReference type="ChEBI" id="CHEBI:49883"/>
    </cofactor>
</comment>
<dbReference type="EMBL" id="CVRY01000004">
    <property type="protein sequence ID" value="CRL62658.1"/>
    <property type="molecule type" value="Genomic_DNA"/>
</dbReference>
<dbReference type="CDD" id="cd16371">
    <property type="entry name" value="DMSOR_beta_like"/>
    <property type="match status" value="1"/>
</dbReference>
<dbReference type="InterPro" id="IPR017900">
    <property type="entry name" value="4Fe4S_Fe_S_CS"/>
</dbReference>
<evidence type="ECO:0000256" key="8">
    <source>
        <dbReference type="ARBA" id="ARBA00023004"/>
    </source>
</evidence>
<dbReference type="Gene3D" id="3.30.70.20">
    <property type="match status" value="2"/>
</dbReference>
<dbReference type="PANTHER" id="PTHR43177">
    <property type="entry name" value="PROTEIN NRFC"/>
    <property type="match status" value="1"/>
</dbReference>
<keyword evidence="5" id="KW-0479">Metal-binding</keyword>
<name>A0A0G4Q9W6_9GAMM</name>
<gene>
    <name evidence="11" type="primary">dmsB_4</name>
    <name evidence="12" type="synonym">dmsB</name>
    <name evidence="11" type="ORF">BN1804_02074</name>
    <name evidence="12" type="ORF">JFQ69_02485</name>
</gene>
<dbReference type="Pfam" id="PF13247">
    <property type="entry name" value="Fer4_11"/>
    <property type="match status" value="1"/>
</dbReference>
<organism evidence="11 13">
    <name type="scientific">Proteus penneri</name>
    <dbReference type="NCBI Taxonomy" id="102862"/>
    <lineage>
        <taxon>Bacteria</taxon>
        <taxon>Pseudomonadati</taxon>
        <taxon>Pseudomonadota</taxon>
        <taxon>Gammaproteobacteria</taxon>
        <taxon>Enterobacterales</taxon>
        <taxon>Morganellaceae</taxon>
        <taxon>Proteus</taxon>
    </lineage>
</organism>
<keyword evidence="7" id="KW-0249">Electron transport</keyword>
<dbReference type="PROSITE" id="PS00198">
    <property type="entry name" value="4FE4S_FER_1"/>
    <property type="match status" value="1"/>
</dbReference>
<evidence type="ECO:0000256" key="3">
    <source>
        <dbReference type="ARBA" id="ARBA00022448"/>
    </source>
</evidence>